<dbReference type="Gene3D" id="2.60.120.10">
    <property type="entry name" value="Jelly Rolls"/>
    <property type="match status" value="1"/>
</dbReference>
<reference evidence="2 3" key="1">
    <citation type="submission" date="2018-03" db="EMBL/GenBank/DDBJ databases">
        <title>Draft genome of Deinococcus sp. OD32.</title>
        <authorList>
            <person name="Wang X.-P."/>
            <person name="Du Z.-J."/>
        </authorList>
    </citation>
    <scope>NUCLEOTIDE SEQUENCE [LARGE SCALE GENOMIC DNA]</scope>
    <source>
        <strain evidence="2 3">OD32</strain>
    </source>
</reference>
<dbReference type="PANTHER" id="PTHR36114:SF1">
    <property type="entry name" value="16.7 KDA PROTEIN IN WHIE LOCUS"/>
    <property type="match status" value="1"/>
</dbReference>
<comment type="caution">
    <text evidence="2">The sequence shown here is derived from an EMBL/GenBank/DDBJ whole genome shotgun (WGS) entry which is preliminary data.</text>
</comment>
<evidence type="ECO:0000259" key="1">
    <source>
        <dbReference type="Pfam" id="PF07883"/>
    </source>
</evidence>
<organism evidence="2 3">
    <name type="scientific">Deinococcus arcticus</name>
    <dbReference type="NCBI Taxonomy" id="2136176"/>
    <lineage>
        <taxon>Bacteria</taxon>
        <taxon>Thermotogati</taxon>
        <taxon>Deinococcota</taxon>
        <taxon>Deinococci</taxon>
        <taxon>Deinococcales</taxon>
        <taxon>Deinococcaceae</taxon>
        <taxon>Deinococcus</taxon>
    </lineage>
</organism>
<dbReference type="EMBL" id="PYSV01000026">
    <property type="protein sequence ID" value="PTA66555.1"/>
    <property type="molecule type" value="Genomic_DNA"/>
</dbReference>
<protein>
    <recommendedName>
        <fullName evidence="1">Cupin type-2 domain-containing protein</fullName>
    </recommendedName>
</protein>
<dbReference type="InterPro" id="IPR011051">
    <property type="entry name" value="RmlC_Cupin_sf"/>
</dbReference>
<dbReference type="InterPro" id="IPR052044">
    <property type="entry name" value="PKS_Associated_Protein"/>
</dbReference>
<keyword evidence="3" id="KW-1185">Reference proteome</keyword>
<dbReference type="Proteomes" id="UP000240317">
    <property type="component" value="Unassembled WGS sequence"/>
</dbReference>
<feature type="domain" description="Cupin type-2" evidence="1">
    <location>
        <begin position="90"/>
        <end position="156"/>
    </location>
</feature>
<proteinExistence type="predicted"/>
<gene>
    <name evidence="2" type="ORF">C8263_17265</name>
</gene>
<sequence>MKHRRRTCALSWPPNPLPWSRTPIQGSAGSARFANPLKRSALTLAFNTCHGRITSSTDKDGRSTTMNDVFKVDDVQVLFKTWCSVGYLEEIGAHCTGTMHAHQQTDQFFFVAEGHVAVTINGTCTSLCSGQGILIPAGAPHKLDNLADTPSTLLCVNTKAARISTTGTDEKQPPGSVTARTS</sequence>
<dbReference type="SUPFAM" id="SSF51182">
    <property type="entry name" value="RmlC-like cupins"/>
    <property type="match status" value="1"/>
</dbReference>
<evidence type="ECO:0000313" key="3">
    <source>
        <dbReference type="Proteomes" id="UP000240317"/>
    </source>
</evidence>
<dbReference type="Pfam" id="PF07883">
    <property type="entry name" value="Cupin_2"/>
    <property type="match status" value="1"/>
</dbReference>
<dbReference type="AlphaFoldDB" id="A0A2T3W3T7"/>
<accession>A0A2T3W3T7</accession>
<evidence type="ECO:0000313" key="2">
    <source>
        <dbReference type="EMBL" id="PTA66555.1"/>
    </source>
</evidence>
<dbReference type="InterPro" id="IPR014710">
    <property type="entry name" value="RmlC-like_jellyroll"/>
</dbReference>
<name>A0A2T3W3T7_9DEIO</name>
<dbReference type="InterPro" id="IPR013096">
    <property type="entry name" value="Cupin_2"/>
</dbReference>
<dbReference type="PANTHER" id="PTHR36114">
    <property type="entry name" value="16.7 KDA PROTEIN IN WHIE LOCUS"/>
    <property type="match status" value="1"/>
</dbReference>